<feature type="compositionally biased region" description="Acidic residues" evidence="1">
    <location>
        <begin position="112"/>
        <end position="125"/>
    </location>
</feature>
<feature type="compositionally biased region" description="Basic and acidic residues" evidence="1">
    <location>
        <begin position="193"/>
        <end position="202"/>
    </location>
</feature>
<dbReference type="Proteomes" id="UP000249056">
    <property type="component" value="Unassembled WGS sequence"/>
</dbReference>
<proteinExistence type="predicted"/>
<dbReference type="EMBL" id="QKRW01000019">
    <property type="protein sequence ID" value="RAL63379.1"/>
    <property type="molecule type" value="Genomic_DNA"/>
</dbReference>
<evidence type="ECO:0000313" key="3">
    <source>
        <dbReference type="Proteomes" id="UP000249056"/>
    </source>
</evidence>
<feature type="region of interest" description="Disordered" evidence="1">
    <location>
        <begin position="185"/>
        <end position="220"/>
    </location>
</feature>
<gene>
    <name evidence="2" type="ORF">DID88_003803</name>
</gene>
<keyword evidence="3" id="KW-1185">Reference proteome</keyword>
<reference evidence="2 3" key="1">
    <citation type="submission" date="2018-06" db="EMBL/GenBank/DDBJ databases">
        <title>Genome Sequence of the Brown Rot Fungal Pathogen Monilinia fructigena.</title>
        <authorList>
            <person name="Landi L."/>
            <person name="De Miccolis Angelini R.M."/>
            <person name="Pollastro S."/>
            <person name="Abate D."/>
            <person name="Faretra F."/>
            <person name="Romanazzi G."/>
        </authorList>
    </citation>
    <scope>NUCLEOTIDE SEQUENCE [LARGE SCALE GENOMIC DNA]</scope>
    <source>
        <strain evidence="2 3">Mfrg269</strain>
    </source>
</reference>
<feature type="compositionally biased region" description="Basic and acidic residues" evidence="1">
    <location>
        <begin position="126"/>
        <end position="136"/>
    </location>
</feature>
<accession>A0A395IYG1</accession>
<organism evidence="2 3">
    <name type="scientific">Monilinia fructigena</name>
    <dbReference type="NCBI Taxonomy" id="38457"/>
    <lineage>
        <taxon>Eukaryota</taxon>
        <taxon>Fungi</taxon>
        <taxon>Dikarya</taxon>
        <taxon>Ascomycota</taxon>
        <taxon>Pezizomycotina</taxon>
        <taxon>Leotiomycetes</taxon>
        <taxon>Helotiales</taxon>
        <taxon>Sclerotiniaceae</taxon>
        <taxon>Monilinia</taxon>
    </lineage>
</organism>
<evidence type="ECO:0000313" key="2">
    <source>
        <dbReference type="EMBL" id="RAL63379.1"/>
    </source>
</evidence>
<protein>
    <submittedName>
        <fullName evidence="2">Uncharacterized protein</fullName>
    </submittedName>
</protein>
<feature type="region of interest" description="Disordered" evidence="1">
    <location>
        <begin position="74"/>
        <end position="153"/>
    </location>
</feature>
<comment type="caution">
    <text evidence="2">The sequence shown here is derived from an EMBL/GenBank/DDBJ whole genome shotgun (WGS) entry which is preliminary data.</text>
</comment>
<feature type="compositionally biased region" description="Polar residues" evidence="1">
    <location>
        <begin position="142"/>
        <end position="153"/>
    </location>
</feature>
<name>A0A395IYG1_9HELO</name>
<dbReference type="AlphaFoldDB" id="A0A395IYG1"/>
<sequence>MEATIFDREDLTYTIALLQKKSPPPKLETNIPVKAKKIILLGNESDSGESIHSESSALESVDDIGNFVEEFNLADDEDDVTMSDDSLPEAPVTPSRRVARQISKSGPSCDSGGDDDLASLSDDEGLGSRRPIERSPFKSKSKSTVPLPTSTPKKTSVVINLVTPEKIQVPELNLNSGSSNLVNPIVLSSGSDPEQHTQRHFLDLNNLPSLTTPAAVSRHE</sequence>
<evidence type="ECO:0000256" key="1">
    <source>
        <dbReference type="SAM" id="MobiDB-lite"/>
    </source>
</evidence>